<dbReference type="EMBL" id="NGLE02000001">
    <property type="protein sequence ID" value="MEI5994944.1"/>
    <property type="molecule type" value="Genomic_DNA"/>
</dbReference>
<dbReference type="STRING" id="1834181.A5880_000434"/>
<reference evidence="3" key="1">
    <citation type="submission" date="2017-05" db="EMBL/GenBank/DDBJ databases">
        <title>The Genome Sequence of Enterococcus sp. 4G2_DIV0659.</title>
        <authorList>
            <consortium name="The Broad Institute Genomics Platform"/>
            <consortium name="The Broad Institute Genomic Center for Infectious Diseases"/>
            <person name="Earl A."/>
            <person name="Manson A."/>
            <person name="Schwartman J."/>
            <person name="Gilmore M."/>
            <person name="Abouelleil A."/>
            <person name="Cao P."/>
            <person name="Chapman S."/>
            <person name="Cusick C."/>
            <person name="Shea T."/>
            <person name="Young S."/>
            <person name="Neafsey D."/>
            <person name="Nusbaum C."/>
            <person name="Birren B."/>
        </authorList>
    </citation>
    <scope>NUCLEOTIDE SEQUENCE [LARGE SCALE GENOMIC DNA]</scope>
    <source>
        <strain evidence="3">4G2_DIV0659</strain>
    </source>
</reference>
<name>A0A242CHN4_9ENTE</name>
<gene>
    <name evidence="3" type="ORF">A5880_000434</name>
    <name evidence="2" type="ORF">A5880_002532</name>
</gene>
<dbReference type="Proteomes" id="UP000195139">
    <property type="component" value="Unassembled WGS sequence"/>
</dbReference>
<evidence type="ECO:0000313" key="4">
    <source>
        <dbReference type="Proteomes" id="UP000195139"/>
    </source>
</evidence>
<sequence length="316" mass="35322">MDTILITGGAGFIGSTLASFYNKECKVVIVDDLSMGDKSNLADETNITFIKGSVTDTELMMNCLEKYQFDYIFHLAAIASVADSVERPIVTHQINFYSVLQLLELIKVHQKKLKRLVFSSSAAVYGDEPTLPKREESVIRPLTPYAIDKFAAEKYVVDYCQLYGIPTSAVRFFNVYGPNQNPNSPYSGVISIIMSQYKKILKKQDAVFTIFGDGKQSRDFVFIEDVVQALNLVAISEYSLGEVYNVGTGKSVSLNDLIDTLDSLVGKSLTIEYKEERPGDVKHSLADISKIKKLGYRAKFGIEDGLKKYVEYELNK</sequence>
<comment type="caution">
    <text evidence="3">The sequence shown here is derived from an EMBL/GenBank/DDBJ whole genome shotgun (WGS) entry which is preliminary data.</text>
</comment>
<dbReference type="InterPro" id="IPR036291">
    <property type="entry name" value="NAD(P)-bd_dom_sf"/>
</dbReference>
<evidence type="ECO:0000313" key="2">
    <source>
        <dbReference type="EMBL" id="MEI5994944.1"/>
    </source>
</evidence>
<dbReference type="OrthoDB" id="9811743at2"/>
<evidence type="ECO:0000259" key="1">
    <source>
        <dbReference type="Pfam" id="PF16363"/>
    </source>
</evidence>
<dbReference type="RefSeq" id="WP_086329377.1">
    <property type="nucleotide sequence ID" value="NZ_NGLE02000001.1"/>
</dbReference>
<feature type="domain" description="NAD(P)-binding" evidence="1">
    <location>
        <begin position="5"/>
        <end position="308"/>
    </location>
</feature>
<reference evidence="2 4" key="2">
    <citation type="submission" date="2018-07" db="EMBL/GenBank/DDBJ databases">
        <title>The Genome Sequence of Enterococcus sp. DIV0659b.</title>
        <authorList>
            <consortium name="The Broad Institute Genomics Platform"/>
            <consortium name="The Broad Institute Genomic Center for Infectious Diseases"/>
            <person name="Earl A."/>
            <person name="Manson A."/>
            <person name="Schwartman J."/>
            <person name="Gilmore M."/>
            <person name="Abouelleil A."/>
            <person name="Cao P."/>
            <person name="Chapman S."/>
            <person name="Cusick C."/>
            <person name="Shea T."/>
            <person name="Young S."/>
            <person name="Neafsey D."/>
            <person name="Nusbaum C."/>
            <person name="Birren B."/>
        </authorList>
    </citation>
    <scope>NUCLEOTIDE SEQUENCE [LARGE SCALE GENOMIC DNA]</scope>
    <source>
        <strain evidence="2 4">4G2_DIV0659</strain>
    </source>
</reference>
<accession>A0A242CHN4</accession>
<dbReference type="Gene3D" id="3.90.25.10">
    <property type="entry name" value="UDP-galactose 4-epimerase, domain 1"/>
    <property type="match status" value="1"/>
</dbReference>
<dbReference type="PRINTS" id="PR01713">
    <property type="entry name" value="NUCEPIMERASE"/>
</dbReference>
<organism evidence="3">
    <name type="scientific">Candidatus Enterococcus mansonii</name>
    <dbReference type="NCBI Taxonomy" id="1834181"/>
    <lineage>
        <taxon>Bacteria</taxon>
        <taxon>Bacillati</taxon>
        <taxon>Bacillota</taxon>
        <taxon>Bacilli</taxon>
        <taxon>Lactobacillales</taxon>
        <taxon>Enterococcaceae</taxon>
        <taxon>Enterococcus</taxon>
    </lineage>
</organism>
<dbReference type="SUPFAM" id="SSF51735">
    <property type="entry name" value="NAD(P)-binding Rossmann-fold domains"/>
    <property type="match status" value="1"/>
</dbReference>
<dbReference type="EMBL" id="NGLE01000001">
    <property type="protein sequence ID" value="OTO09753.1"/>
    <property type="molecule type" value="Genomic_DNA"/>
</dbReference>
<evidence type="ECO:0000313" key="3">
    <source>
        <dbReference type="EMBL" id="OTO09753.1"/>
    </source>
</evidence>
<protein>
    <submittedName>
        <fullName evidence="3">NAD-dependent epimerase/dehydratase</fullName>
    </submittedName>
</protein>
<dbReference type="AlphaFoldDB" id="A0A242CHN4"/>
<dbReference type="InterPro" id="IPR016040">
    <property type="entry name" value="NAD(P)-bd_dom"/>
</dbReference>
<dbReference type="Pfam" id="PF16363">
    <property type="entry name" value="GDP_Man_Dehyd"/>
    <property type="match status" value="1"/>
</dbReference>
<proteinExistence type="predicted"/>
<keyword evidence="4" id="KW-1185">Reference proteome</keyword>
<dbReference type="PANTHER" id="PTHR43000">
    <property type="entry name" value="DTDP-D-GLUCOSE 4,6-DEHYDRATASE-RELATED"/>
    <property type="match status" value="1"/>
</dbReference>
<dbReference type="Gene3D" id="3.40.50.720">
    <property type="entry name" value="NAD(P)-binding Rossmann-like Domain"/>
    <property type="match status" value="1"/>
</dbReference>